<keyword evidence="6" id="KW-1185">Reference proteome</keyword>
<dbReference type="PROSITE" id="PS51257">
    <property type="entry name" value="PROKAR_LIPOPROTEIN"/>
    <property type="match status" value="1"/>
</dbReference>
<keyword evidence="2 3" id="KW-0378">Hydrolase</keyword>
<dbReference type="InterPro" id="IPR050309">
    <property type="entry name" value="Type-B_Carboxylest/Lipase"/>
</dbReference>
<dbReference type="GO" id="GO:0016787">
    <property type="term" value="F:hydrolase activity"/>
    <property type="evidence" value="ECO:0007669"/>
    <property type="project" value="UniProtKB-KW"/>
</dbReference>
<evidence type="ECO:0000313" key="5">
    <source>
        <dbReference type="EMBL" id="PKQ67292.1"/>
    </source>
</evidence>
<dbReference type="RefSeq" id="WP_101309276.1">
    <property type="nucleotide sequence ID" value="NZ_MVDE01000009.1"/>
</dbReference>
<feature type="domain" description="Carboxylesterase type B" evidence="4">
    <location>
        <begin position="25"/>
        <end position="487"/>
    </location>
</feature>
<dbReference type="Gene3D" id="3.40.50.1820">
    <property type="entry name" value="alpha/beta hydrolase"/>
    <property type="match status" value="1"/>
</dbReference>
<dbReference type="InterPro" id="IPR002018">
    <property type="entry name" value="CarbesteraseB"/>
</dbReference>
<name>A0A2N3IAC8_9BACT</name>
<protein>
    <recommendedName>
        <fullName evidence="3">Carboxylic ester hydrolase</fullName>
        <ecNumber evidence="3">3.1.1.-</ecNumber>
    </recommendedName>
</protein>
<dbReference type="SUPFAM" id="SSF53474">
    <property type="entry name" value="alpha/beta-Hydrolases"/>
    <property type="match status" value="1"/>
</dbReference>
<comment type="caution">
    <text evidence="5">The sequence shown here is derived from an EMBL/GenBank/DDBJ whole genome shotgun (WGS) entry which is preliminary data.</text>
</comment>
<dbReference type="PROSITE" id="PS00122">
    <property type="entry name" value="CARBOXYLESTERASE_B_1"/>
    <property type="match status" value="1"/>
</dbReference>
<dbReference type="PROSITE" id="PS00941">
    <property type="entry name" value="CARBOXYLESTERASE_B_2"/>
    <property type="match status" value="1"/>
</dbReference>
<dbReference type="EMBL" id="MVDE01000009">
    <property type="protein sequence ID" value="PKQ67292.1"/>
    <property type="molecule type" value="Genomic_DNA"/>
</dbReference>
<dbReference type="Pfam" id="PF00135">
    <property type="entry name" value="COesterase"/>
    <property type="match status" value="1"/>
</dbReference>
<reference evidence="5 6" key="1">
    <citation type="journal article" date="2017" name="Front. Microbiol.">
        <title>Labilibaculum manganireducens gen. nov., sp. nov. and Labilibaculum filiforme sp. nov., Novel Bacteroidetes Isolated from Subsurface Sediments of the Baltic Sea.</title>
        <authorList>
            <person name="Vandieken V."/>
            <person name="Marshall I.P."/>
            <person name="Niemann H."/>
            <person name="Engelen B."/>
            <person name="Cypionka H."/>
        </authorList>
    </citation>
    <scope>NUCLEOTIDE SEQUENCE [LARGE SCALE GENOMIC DNA]</scope>
    <source>
        <strain evidence="5 6">59.10-2M</strain>
    </source>
</reference>
<proteinExistence type="inferred from homology"/>
<evidence type="ECO:0000256" key="2">
    <source>
        <dbReference type="ARBA" id="ARBA00022801"/>
    </source>
</evidence>
<evidence type="ECO:0000259" key="4">
    <source>
        <dbReference type="Pfam" id="PF00135"/>
    </source>
</evidence>
<accession>A0A2N3IAC8</accession>
<evidence type="ECO:0000313" key="6">
    <source>
        <dbReference type="Proteomes" id="UP000233618"/>
    </source>
</evidence>
<gene>
    <name evidence="5" type="ORF">BZG01_07825</name>
</gene>
<dbReference type="InterPro" id="IPR029058">
    <property type="entry name" value="AB_hydrolase_fold"/>
</dbReference>
<feature type="signal peptide" evidence="3">
    <location>
        <begin position="1"/>
        <end position="20"/>
    </location>
</feature>
<dbReference type="InterPro" id="IPR019826">
    <property type="entry name" value="Carboxylesterase_B_AS"/>
</dbReference>
<dbReference type="EC" id="3.1.1.-" evidence="3"/>
<feature type="chain" id="PRO_5014492489" description="Carboxylic ester hydrolase" evidence="3">
    <location>
        <begin position="21"/>
        <end position="518"/>
    </location>
</feature>
<comment type="similarity">
    <text evidence="1 3">Belongs to the type-B carboxylesterase/lipase family.</text>
</comment>
<keyword evidence="3" id="KW-0732">Signal</keyword>
<evidence type="ECO:0000256" key="3">
    <source>
        <dbReference type="RuleBase" id="RU361235"/>
    </source>
</evidence>
<organism evidence="5 6">
    <name type="scientific">Labilibaculum manganireducens</name>
    <dbReference type="NCBI Taxonomy" id="1940525"/>
    <lineage>
        <taxon>Bacteria</taxon>
        <taxon>Pseudomonadati</taxon>
        <taxon>Bacteroidota</taxon>
        <taxon>Bacteroidia</taxon>
        <taxon>Marinilabiliales</taxon>
        <taxon>Marinifilaceae</taxon>
        <taxon>Labilibaculum</taxon>
    </lineage>
</organism>
<dbReference type="AlphaFoldDB" id="A0A2N3IAC8"/>
<dbReference type="InterPro" id="IPR019819">
    <property type="entry name" value="Carboxylesterase_B_CS"/>
</dbReference>
<evidence type="ECO:0000256" key="1">
    <source>
        <dbReference type="ARBA" id="ARBA00005964"/>
    </source>
</evidence>
<sequence>MKNFNYFTALLLLFITGACSTLPPEQVKVEQGIVQGTMENGLRVFKGIPFATPPVGELRWKSPQPAEKWKGIKQTTEYAPAPMQGVTPSSGISEDCLYLNVWTPAMSSDEKLPVLVWIYGGGFSFGTTNDPACNGENLAKKGVIVVSIAYRVGQLGFLAHPELSAESPNHVSGNYGLFDQIAGLKWIQKNIANFGGDPQKVTIFGESAGAISVSMLCASPLAKGLFKGAISQSGGSFGPKRSTTQPGENMKSLQLAESEGVEYMKNMEASSISDLRKLPAEKFIPKTWTLPGSWPIIDGYVIPDDQYKLYEAYKYNDVPVLIGYNSDEGASFSPGRTPEEYIASVKNRFGQFADTLLQVYPVGEHTVPKSARDISRDAAFGWHTWSWARLQSQTGKSNVYYYYFDQHPNYPKGSPQYGYGSPHGQDVRYAFMNLDSLNPNTTPSDFKLSEVMGTYWTNFTKYGNPNGKGVPEWPTFSNEHPNVMYLSGSKPFVGNVPSEKPLQVLNDYFKWRRTIEYK</sequence>
<dbReference type="PANTHER" id="PTHR11559">
    <property type="entry name" value="CARBOXYLESTERASE"/>
    <property type="match status" value="1"/>
</dbReference>
<dbReference type="Proteomes" id="UP000233618">
    <property type="component" value="Unassembled WGS sequence"/>
</dbReference>